<reference evidence="2" key="1">
    <citation type="journal article" date="2023" name="G3 (Bethesda)">
        <title>Genome assembly and association tests identify interacting loci associated with vigor, precocity, and sex in interspecific pistachio rootstocks.</title>
        <authorList>
            <person name="Palmer W."/>
            <person name="Jacygrad E."/>
            <person name="Sagayaradj S."/>
            <person name="Cavanaugh K."/>
            <person name="Han R."/>
            <person name="Bertier L."/>
            <person name="Beede B."/>
            <person name="Kafkas S."/>
            <person name="Golino D."/>
            <person name="Preece J."/>
            <person name="Michelmore R."/>
        </authorList>
    </citation>
    <scope>NUCLEOTIDE SEQUENCE [LARGE SCALE GENOMIC DNA]</scope>
</reference>
<organism evidence="1 2">
    <name type="scientific">Pistacia integerrima</name>
    <dbReference type="NCBI Taxonomy" id="434235"/>
    <lineage>
        <taxon>Eukaryota</taxon>
        <taxon>Viridiplantae</taxon>
        <taxon>Streptophyta</taxon>
        <taxon>Embryophyta</taxon>
        <taxon>Tracheophyta</taxon>
        <taxon>Spermatophyta</taxon>
        <taxon>Magnoliopsida</taxon>
        <taxon>eudicotyledons</taxon>
        <taxon>Gunneridae</taxon>
        <taxon>Pentapetalae</taxon>
        <taxon>rosids</taxon>
        <taxon>malvids</taxon>
        <taxon>Sapindales</taxon>
        <taxon>Anacardiaceae</taxon>
        <taxon>Pistacia</taxon>
    </lineage>
</organism>
<gene>
    <name evidence="1" type="ORF">Pint_22628</name>
</gene>
<protein>
    <submittedName>
        <fullName evidence="1">Uncharacterized protein</fullName>
    </submittedName>
</protein>
<proteinExistence type="predicted"/>
<accession>A0ACC0YJU4</accession>
<sequence>MQTKTRIKAYYVLKVKDSNTCTNSKKNKDNILCASGPPPPKIPCLFSSPFHRSASPFCNAQDNGMLYYSSPILPSALVFQECNVVLLLSHFAIVFVWPSCPRLRCHPLYYFAALSLVILCYASFAYCRPALHVIYHYPPQEEPPCPRGGKREIEY</sequence>
<keyword evidence="2" id="KW-1185">Reference proteome</keyword>
<evidence type="ECO:0000313" key="1">
    <source>
        <dbReference type="EMBL" id="KAJ0037645.1"/>
    </source>
</evidence>
<evidence type="ECO:0000313" key="2">
    <source>
        <dbReference type="Proteomes" id="UP001163603"/>
    </source>
</evidence>
<dbReference type="EMBL" id="CM047741">
    <property type="protein sequence ID" value="KAJ0037645.1"/>
    <property type="molecule type" value="Genomic_DNA"/>
</dbReference>
<dbReference type="Proteomes" id="UP001163603">
    <property type="component" value="Chromosome 6"/>
</dbReference>
<name>A0ACC0YJU4_9ROSI</name>
<comment type="caution">
    <text evidence="1">The sequence shown here is derived from an EMBL/GenBank/DDBJ whole genome shotgun (WGS) entry which is preliminary data.</text>
</comment>